<evidence type="ECO:0000259" key="5">
    <source>
        <dbReference type="PROSITE" id="PS50222"/>
    </source>
</evidence>
<organism evidence="6 7">
    <name type="scientific">Plectus sambesii</name>
    <dbReference type="NCBI Taxonomy" id="2011161"/>
    <lineage>
        <taxon>Eukaryota</taxon>
        <taxon>Metazoa</taxon>
        <taxon>Ecdysozoa</taxon>
        <taxon>Nematoda</taxon>
        <taxon>Chromadorea</taxon>
        <taxon>Plectida</taxon>
        <taxon>Plectina</taxon>
        <taxon>Plectoidea</taxon>
        <taxon>Plectidae</taxon>
        <taxon>Plectus</taxon>
    </lineage>
</organism>
<dbReference type="SUPFAM" id="SSF47473">
    <property type="entry name" value="EF-hand"/>
    <property type="match status" value="1"/>
</dbReference>
<feature type="domain" description="EF-hand" evidence="5">
    <location>
        <begin position="33"/>
        <end position="68"/>
    </location>
</feature>
<dbReference type="AlphaFoldDB" id="A0A914W5Z9"/>
<feature type="signal peptide" evidence="4">
    <location>
        <begin position="1"/>
        <end position="19"/>
    </location>
</feature>
<dbReference type="Gene3D" id="1.10.238.10">
    <property type="entry name" value="EF-hand"/>
    <property type="match status" value="2"/>
</dbReference>
<dbReference type="PROSITE" id="PS50222">
    <property type="entry name" value="EF_HAND_2"/>
    <property type="match status" value="2"/>
</dbReference>
<keyword evidence="2" id="KW-0677">Repeat</keyword>
<keyword evidence="3" id="KW-0106">Calcium</keyword>
<dbReference type="PROSITE" id="PS00018">
    <property type="entry name" value="EF_HAND_1"/>
    <property type="match status" value="2"/>
</dbReference>
<keyword evidence="4" id="KW-0732">Signal</keyword>
<protein>
    <submittedName>
        <fullName evidence="7">EF-hand domain-containing protein</fullName>
    </submittedName>
</protein>
<sequence length="186" mass="21425">MNTLAIVLLLVLGSFYALAEDTEPDMNILPDTYKEETHDEEFKRADANGDGKLDKCEYVNINKWAALSNEEEFKECDKNADGFVSKDEQDAFLKKQEEDNLRWRIELFKSTVTEYDTNGDNLLQENEFIELLKMRYSYKPNADFPFAKFDTNGDKGIDGEELEKFDANIPVDYLTFIDISVDPATL</sequence>
<evidence type="ECO:0000313" key="6">
    <source>
        <dbReference type="Proteomes" id="UP000887566"/>
    </source>
</evidence>
<proteinExistence type="predicted"/>
<dbReference type="PANTHER" id="PTHR10827">
    <property type="entry name" value="RETICULOCALBIN"/>
    <property type="match status" value="1"/>
</dbReference>
<dbReference type="InterPro" id="IPR002048">
    <property type="entry name" value="EF_hand_dom"/>
</dbReference>
<dbReference type="Pfam" id="PF13202">
    <property type="entry name" value="EF-hand_5"/>
    <property type="match status" value="2"/>
</dbReference>
<dbReference type="Proteomes" id="UP000887566">
    <property type="component" value="Unplaced"/>
</dbReference>
<dbReference type="PANTHER" id="PTHR10827:SF98">
    <property type="entry name" value="45 KDA CALCIUM-BINDING PROTEIN"/>
    <property type="match status" value="1"/>
</dbReference>
<evidence type="ECO:0000256" key="2">
    <source>
        <dbReference type="ARBA" id="ARBA00022737"/>
    </source>
</evidence>
<keyword evidence="6" id="KW-1185">Reference proteome</keyword>
<evidence type="ECO:0000256" key="3">
    <source>
        <dbReference type="ARBA" id="ARBA00022837"/>
    </source>
</evidence>
<dbReference type="WBParaSite" id="PSAMB.scaffold3128size19572.g20390.t1">
    <property type="protein sequence ID" value="PSAMB.scaffold3128size19572.g20390.t1"/>
    <property type="gene ID" value="PSAMB.scaffold3128size19572.g20390"/>
</dbReference>
<dbReference type="SMART" id="SM00054">
    <property type="entry name" value="EFh"/>
    <property type="match status" value="4"/>
</dbReference>
<feature type="chain" id="PRO_5038092257" evidence="4">
    <location>
        <begin position="20"/>
        <end position="186"/>
    </location>
</feature>
<keyword evidence="1" id="KW-0479">Metal-binding</keyword>
<reference evidence="7" key="1">
    <citation type="submission" date="2022-11" db="UniProtKB">
        <authorList>
            <consortium name="WormBaseParasite"/>
        </authorList>
    </citation>
    <scope>IDENTIFICATION</scope>
</reference>
<dbReference type="GO" id="GO:0005509">
    <property type="term" value="F:calcium ion binding"/>
    <property type="evidence" value="ECO:0007669"/>
    <property type="project" value="InterPro"/>
</dbReference>
<evidence type="ECO:0000313" key="7">
    <source>
        <dbReference type="WBParaSite" id="PSAMB.scaffold3128size19572.g20390.t1"/>
    </source>
</evidence>
<accession>A0A914W5Z9</accession>
<evidence type="ECO:0000256" key="4">
    <source>
        <dbReference type="SAM" id="SignalP"/>
    </source>
</evidence>
<dbReference type="InterPro" id="IPR011992">
    <property type="entry name" value="EF-hand-dom_pair"/>
</dbReference>
<name>A0A914W5Z9_9BILA</name>
<evidence type="ECO:0000256" key="1">
    <source>
        <dbReference type="ARBA" id="ARBA00022723"/>
    </source>
</evidence>
<feature type="domain" description="EF-hand" evidence="5">
    <location>
        <begin position="103"/>
        <end position="138"/>
    </location>
</feature>
<dbReference type="InterPro" id="IPR018247">
    <property type="entry name" value="EF_Hand_1_Ca_BS"/>
</dbReference>